<evidence type="ECO:0000313" key="1">
    <source>
        <dbReference type="EMBL" id="KKL63974.1"/>
    </source>
</evidence>
<reference evidence="1" key="1">
    <citation type="journal article" date="2015" name="Nature">
        <title>Complex archaea that bridge the gap between prokaryotes and eukaryotes.</title>
        <authorList>
            <person name="Spang A."/>
            <person name="Saw J.H."/>
            <person name="Jorgensen S.L."/>
            <person name="Zaremba-Niedzwiedzka K."/>
            <person name="Martijn J."/>
            <person name="Lind A.E."/>
            <person name="van Eijk R."/>
            <person name="Schleper C."/>
            <person name="Guy L."/>
            <person name="Ettema T.J."/>
        </authorList>
    </citation>
    <scope>NUCLEOTIDE SEQUENCE</scope>
</reference>
<proteinExistence type="predicted"/>
<accession>A0A0F9DQJ9</accession>
<comment type="caution">
    <text evidence="1">The sequence shown here is derived from an EMBL/GenBank/DDBJ whole genome shotgun (WGS) entry which is preliminary data.</text>
</comment>
<sequence>MVNNRPALLTQFLDALRSSGASTLIPLIKGKAGVRDCTTAAQATNSSHSARPSLTTAQGGAQQIYTGTSVPTAPTTEQQRRASGIADFLYRFPPDAPEARDVDTLRNALQRDFDVLTHRQTFEIVSQQQGFPAQTVVDTRESDGMTYLRAMRGTVDQFLIVLTPMGWTERAASLEEILGSAAKAEVAAAVAATYETNEVYAFLEPRLKSRGHLDVGAIVNTLHAAGFRTVASLRDLIEVEGWNHVDGMKPPTAMGLVAAFRSAAAK</sequence>
<protein>
    <submittedName>
        <fullName evidence="1">Uncharacterized protein</fullName>
    </submittedName>
</protein>
<dbReference type="EMBL" id="LAZR01027988">
    <property type="protein sequence ID" value="KKL63974.1"/>
    <property type="molecule type" value="Genomic_DNA"/>
</dbReference>
<name>A0A0F9DQJ9_9ZZZZ</name>
<organism evidence="1">
    <name type="scientific">marine sediment metagenome</name>
    <dbReference type="NCBI Taxonomy" id="412755"/>
    <lineage>
        <taxon>unclassified sequences</taxon>
        <taxon>metagenomes</taxon>
        <taxon>ecological metagenomes</taxon>
    </lineage>
</organism>
<dbReference type="AlphaFoldDB" id="A0A0F9DQJ9"/>
<gene>
    <name evidence="1" type="ORF">LCGC14_2169720</name>
</gene>